<evidence type="ECO:0000256" key="1">
    <source>
        <dbReference type="ARBA" id="ARBA00004651"/>
    </source>
</evidence>
<evidence type="ECO:0000256" key="4">
    <source>
        <dbReference type="ARBA" id="ARBA00022692"/>
    </source>
</evidence>
<keyword evidence="2 8" id="KW-0813">Transport</keyword>
<dbReference type="RefSeq" id="WP_013010226.1">
    <property type="nucleotide sequence ID" value="NC_013943.1"/>
</dbReference>
<dbReference type="HOGENOM" id="CLU_133317_0_0_0"/>
<evidence type="ECO:0000313" key="11">
    <source>
        <dbReference type="EMBL" id="ADD67695.1"/>
    </source>
</evidence>
<dbReference type="InterPro" id="IPR014172">
    <property type="entry name" value="TonB_ExbB_2"/>
</dbReference>
<evidence type="ECO:0000256" key="5">
    <source>
        <dbReference type="ARBA" id="ARBA00022927"/>
    </source>
</evidence>
<keyword evidence="12" id="KW-1185">Reference proteome</keyword>
<keyword evidence="6 9" id="KW-1133">Transmembrane helix</keyword>
<evidence type="ECO:0000256" key="2">
    <source>
        <dbReference type="ARBA" id="ARBA00022448"/>
    </source>
</evidence>
<protein>
    <submittedName>
        <fullName evidence="11">TonB-system energizer ExbB</fullName>
    </submittedName>
</protein>
<dbReference type="GO" id="GO:0005886">
    <property type="term" value="C:plasma membrane"/>
    <property type="evidence" value="ECO:0007669"/>
    <property type="project" value="UniProtKB-SubCell"/>
</dbReference>
<dbReference type="GO" id="GO:0017038">
    <property type="term" value="P:protein import"/>
    <property type="evidence" value="ECO:0007669"/>
    <property type="project" value="TreeGrafter"/>
</dbReference>
<dbReference type="PANTHER" id="PTHR30625:SF15">
    <property type="entry name" value="BIOPOLYMER TRANSPORT PROTEIN EXBB"/>
    <property type="match status" value="1"/>
</dbReference>
<name>D4H649_DENA2</name>
<evidence type="ECO:0000259" key="10">
    <source>
        <dbReference type="Pfam" id="PF01618"/>
    </source>
</evidence>
<dbReference type="PaxDb" id="522772-Dacet_0917"/>
<accession>D4H649</accession>
<dbReference type="EMBL" id="CP001968">
    <property type="protein sequence ID" value="ADD67695.1"/>
    <property type="molecule type" value="Genomic_DNA"/>
</dbReference>
<evidence type="ECO:0000256" key="9">
    <source>
        <dbReference type="SAM" id="Phobius"/>
    </source>
</evidence>
<evidence type="ECO:0000313" key="12">
    <source>
        <dbReference type="Proteomes" id="UP000002012"/>
    </source>
</evidence>
<dbReference type="eggNOG" id="COG0811">
    <property type="taxonomic scope" value="Bacteria"/>
</dbReference>
<keyword evidence="3" id="KW-1003">Cell membrane</keyword>
<gene>
    <name evidence="11" type="ordered locus">Dacet_0917</name>
</gene>
<keyword evidence="7 9" id="KW-0472">Membrane</keyword>
<dbReference type="InterPro" id="IPR050790">
    <property type="entry name" value="ExbB/TolQ_transport"/>
</dbReference>
<evidence type="ECO:0000256" key="8">
    <source>
        <dbReference type="RuleBase" id="RU004057"/>
    </source>
</evidence>
<proteinExistence type="inferred from homology"/>
<dbReference type="STRING" id="522772.Dacet_0917"/>
<dbReference type="GO" id="GO:0055085">
    <property type="term" value="P:transmembrane transport"/>
    <property type="evidence" value="ECO:0007669"/>
    <property type="project" value="InterPro"/>
</dbReference>
<dbReference type="AlphaFoldDB" id="D4H649"/>
<sequence length="144" mass="15641">MPSMKYIIDYGIIGVLVLMSILAVAVYIERLRTFRKIVPADYKTVQAYEAVLTKRMYIVATVGSNAPYVGLLGTVLGIMHTFYAIGAKGTTDVNMIMTGLALSLKATAAGLVTAIPAIILYNILNRRANELILLKEAENEGETV</sequence>
<evidence type="ECO:0000256" key="3">
    <source>
        <dbReference type="ARBA" id="ARBA00022475"/>
    </source>
</evidence>
<evidence type="ECO:0000256" key="7">
    <source>
        <dbReference type="ARBA" id="ARBA00023136"/>
    </source>
</evidence>
<feature type="transmembrane region" description="Helical" evidence="9">
    <location>
        <begin position="65"/>
        <end position="86"/>
    </location>
</feature>
<dbReference type="NCBIfam" id="TIGR02805">
    <property type="entry name" value="exbB2"/>
    <property type="match status" value="1"/>
</dbReference>
<keyword evidence="5 8" id="KW-0653">Protein transport</keyword>
<comment type="similarity">
    <text evidence="8">Belongs to the exbB/tolQ family.</text>
</comment>
<dbReference type="Proteomes" id="UP000002012">
    <property type="component" value="Chromosome"/>
</dbReference>
<dbReference type="KEGG" id="dap:Dacet_0917"/>
<feature type="domain" description="MotA/TolQ/ExbB proton channel" evidence="10">
    <location>
        <begin position="44"/>
        <end position="135"/>
    </location>
</feature>
<feature type="transmembrane region" description="Helical" evidence="9">
    <location>
        <begin position="106"/>
        <end position="124"/>
    </location>
</feature>
<reference evidence="11 12" key="1">
    <citation type="journal article" date="2010" name="Stand. Genomic Sci.">
        <title>Complete genome sequence of Denitrovibrio acetiphilus type strain (N2460).</title>
        <authorList>
            <person name="Kiss H."/>
            <person name="Lang E."/>
            <person name="Lapidus A."/>
            <person name="Copeland A."/>
            <person name="Nolan M."/>
            <person name="Glavina Del Rio T."/>
            <person name="Chen F."/>
            <person name="Lucas S."/>
            <person name="Tice H."/>
            <person name="Cheng J.F."/>
            <person name="Han C."/>
            <person name="Goodwin L."/>
            <person name="Pitluck S."/>
            <person name="Liolios K."/>
            <person name="Pati A."/>
            <person name="Ivanova N."/>
            <person name="Mavromatis K."/>
            <person name="Chen A."/>
            <person name="Palaniappan K."/>
            <person name="Land M."/>
            <person name="Hauser L."/>
            <person name="Chang Y.J."/>
            <person name="Jeffries C.D."/>
            <person name="Detter J.C."/>
            <person name="Brettin T."/>
            <person name="Spring S."/>
            <person name="Rohde M."/>
            <person name="Goker M."/>
            <person name="Woyke T."/>
            <person name="Bristow J."/>
            <person name="Eisen J.A."/>
            <person name="Markowitz V."/>
            <person name="Hugenholtz P."/>
            <person name="Kyrpides N.C."/>
            <person name="Klenk H.P."/>
        </authorList>
    </citation>
    <scope>NUCLEOTIDE SEQUENCE [LARGE SCALE GENOMIC DNA]</scope>
    <source>
        <strain evidence="12">DSM 12809 / NBRC 114555 / N2460</strain>
    </source>
</reference>
<dbReference type="InterPro" id="IPR002898">
    <property type="entry name" value="MotA_ExbB_proton_chnl"/>
</dbReference>
<keyword evidence="4 9" id="KW-0812">Transmembrane</keyword>
<organism evidence="11 12">
    <name type="scientific">Denitrovibrio acetiphilus (strain DSM 12809 / NBRC 114555 / N2460)</name>
    <dbReference type="NCBI Taxonomy" id="522772"/>
    <lineage>
        <taxon>Bacteria</taxon>
        <taxon>Pseudomonadati</taxon>
        <taxon>Deferribacterota</taxon>
        <taxon>Deferribacteres</taxon>
        <taxon>Deferribacterales</taxon>
        <taxon>Geovibrionaceae</taxon>
        <taxon>Denitrovibrio</taxon>
    </lineage>
</organism>
<dbReference type="PANTHER" id="PTHR30625">
    <property type="entry name" value="PROTEIN TOLQ"/>
    <property type="match status" value="1"/>
</dbReference>
<comment type="subcellular location">
    <subcellularLocation>
        <location evidence="1">Cell membrane</location>
        <topology evidence="1">Multi-pass membrane protein</topology>
    </subcellularLocation>
    <subcellularLocation>
        <location evidence="8">Membrane</location>
        <topology evidence="8">Multi-pass membrane protein</topology>
    </subcellularLocation>
</comment>
<feature type="transmembrane region" description="Helical" evidence="9">
    <location>
        <begin position="6"/>
        <end position="28"/>
    </location>
</feature>
<dbReference type="InParanoid" id="D4H649"/>
<dbReference type="OrthoDB" id="9805133at2"/>
<evidence type="ECO:0000256" key="6">
    <source>
        <dbReference type="ARBA" id="ARBA00022989"/>
    </source>
</evidence>
<dbReference type="Pfam" id="PF01618">
    <property type="entry name" value="MotA_ExbB"/>
    <property type="match status" value="1"/>
</dbReference>